<proteinExistence type="inferred from homology"/>
<feature type="binding site" evidence="4">
    <location>
        <position position="159"/>
    </location>
    <ligand>
        <name>S-adenosyl-L-methionine</name>
        <dbReference type="ChEBI" id="CHEBI:59789"/>
    </ligand>
</feature>
<dbReference type="Pfam" id="PF11968">
    <property type="entry name" value="Bmt2"/>
    <property type="match status" value="1"/>
</dbReference>
<reference evidence="5 6" key="1">
    <citation type="submission" date="2024-08" db="EMBL/GenBank/DDBJ databases">
        <authorList>
            <person name="Will J Nash"/>
            <person name="Angela Man"/>
            <person name="Seanna McTaggart"/>
            <person name="Kendall Baker"/>
            <person name="Tom Barker"/>
            <person name="Leah Catchpole"/>
            <person name="Alex Durrant"/>
            <person name="Karim Gharbi"/>
            <person name="Naomi Irish"/>
            <person name="Gemy Kaithakottil"/>
            <person name="Debby Ku"/>
            <person name="Aaliyah Providence"/>
            <person name="Felix Shaw"/>
            <person name="David Swarbreck"/>
            <person name="Chris Watkins"/>
            <person name="Ann M. McCartney"/>
            <person name="Giulio Formenti"/>
            <person name="Alice Mouton"/>
            <person name="Noel Vella"/>
            <person name="Bjorn M von Reumont"/>
            <person name="Adriana Vella"/>
            <person name="Wilfried Haerty"/>
        </authorList>
    </citation>
    <scope>NUCLEOTIDE SEQUENCE [LARGE SCALE GENOMIC DNA]</scope>
</reference>
<name>A0ABP1N1P4_XYLVO</name>
<dbReference type="InterPro" id="IPR021867">
    <property type="entry name" value="Bmt2/SAMTOR"/>
</dbReference>
<evidence type="ECO:0000256" key="3">
    <source>
        <dbReference type="ARBA" id="ARBA00022691"/>
    </source>
</evidence>
<dbReference type="Proteomes" id="UP001642520">
    <property type="component" value="Unassembled WGS sequence"/>
</dbReference>
<dbReference type="PANTHER" id="PTHR21008:SF0">
    <property type="entry name" value="S-ADENOSYLMETHIONINE SENSOR UPSTREAM OF MTORC1"/>
    <property type="match status" value="1"/>
</dbReference>
<dbReference type="InterPro" id="IPR029063">
    <property type="entry name" value="SAM-dependent_MTases_sf"/>
</dbReference>
<comment type="caution">
    <text evidence="5">The sequence shown here is derived from an EMBL/GenBank/DDBJ whole genome shotgun (WGS) entry which is preliminary data.</text>
</comment>
<evidence type="ECO:0000313" key="6">
    <source>
        <dbReference type="Proteomes" id="UP001642520"/>
    </source>
</evidence>
<comment type="similarity">
    <text evidence="4">Belongs to the BMT2 family.</text>
</comment>
<keyword evidence="1 4" id="KW-0489">Methyltransferase</keyword>
<evidence type="ECO:0000256" key="4">
    <source>
        <dbReference type="HAMAP-Rule" id="MF_03044"/>
    </source>
</evidence>
<dbReference type="EMBL" id="CAXAJV020001281">
    <property type="protein sequence ID" value="CAL7933585.1"/>
    <property type="molecule type" value="Genomic_DNA"/>
</dbReference>
<gene>
    <name evidence="5" type="ORF">XYLVIOL_LOCUS534</name>
</gene>
<accession>A0ABP1N1P4</accession>
<dbReference type="Gene3D" id="3.40.50.150">
    <property type="entry name" value="Vaccinia Virus protein VP39"/>
    <property type="match status" value="1"/>
</dbReference>
<protein>
    <recommendedName>
        <fullName evidence="4">S-adenosylmethionine sensor upstream of mTORC1</fullName>
    </recommendedName>
    <alternativeName>
        <fullName evidence="4">Probable methyltransferase BMT2 homolog</fullName>
        <ecNumber evidence="4">2.1.1.-</ecNumber>
    </alternativeName>
</protein>
<keyword evidence="3 4" id="KW-0949">S-adenosyl-L-methionine</keyword>
<organism evidence="5 6">
    <name type="scientific">Xylocopa violacea</name>
    <name type="common">Violet carpenter bee</name>
    <name type="synonym">Apis violacea</name>
    <dbReference type="NCBI Taxonomy" id="135666"/>
    <lineage>
        <taxon>Eukaryota</taxon>
        <taxon>Metazoa</taxon>
        <taxon>Ecdysozoa</taxon>
        <taxon>Arthropoda</taxon>
        <taxon>Hexapoda</taxon>
        <taxon>Insecta</taxon>
        <taxon>Pterygota</taxon>
        <taxon>Neoptera</taxon>
        <taxon>Endopterygota</taxon>
        <taxon>Hymenoptera</taxon>
        <taxon>Apocrita</taxon>
        <taxon>Aculeata</taxon>
        <taxon>Apoidea</taxon>
        <taxon>Anthophila</taxon>
        <taxon>Apidae</taxon>
        <taxon>Xylocopa</taxon>
        <taxon>Xylocopa</taxon>
    </lineage>
</organism>
<sequence>MFEANDINVKFPVTTEEHKYLADTIKNTHATLREETQKYGPEIAWNRHISRKDVLQKYAFSMQKLATTYWMESDLITKSSTYSRIEWIKFQCKEYFLNGGRQKYDTREQDIKLKIDTNIVETEGATNCNTGEYKENQPSESFDNDFPKLGQKILLLDVGSCYNPFQGLDMFEVTAIDLNGIPDRVLCCDFLNVQIGKEKLFSNDKQEILQLPENCFHVVVFSLFLEYLPCPEQRYICCKKAYELLQAGGILFIISPDSKHVGANAKIMKSWKYVLSKLGFMRIKYEKLRHIHCIIFRKCRFKDVAARWANLQKLSQNDLYSHDTSIYIPQDFRNECNKIEEQDKKEYDNNEVMSMFNELPFE</sequence>
<dbReference type="HAMAP" id="MF_03044">
    <property type="entry name" value="BMT2"/>
    <property type="match status" value="1"/>
</dbReference>
<comment type="function">
    <text evidence="4">S-adenosyl-L-methionine-binding protein that acts as an inhibitor of mTORC1 signaling. Acts as a sensor of S-adenosyl-L-methionine to signal methionine sufficiency to mTORC1. Probably also acts as a S-adenosyl-L-methionine-dependent methyltransferase.</text>
</comment>
<evidence type="ECO:0000256" key="1">
    <source>
        <dbReference type="ARBA" id="ARBA00022603"/>
    </source>
</evidence>
<evidence type="ECO:0000256" key="2">
    <source>
        <dbReference type="ARBA" id="ARBA00022679"/>
    </source>
</evidence>
<keyword evidence="2 4" id="KW-0808">Transferase</keyword>
<dbReference type="SUPFAM" id="SSF53335">
    <property type="entry name" value="S-adenosyl-L-methionine-dependent methyltransferases"/>
    <property type="match status" value="1"/>
</dbReference>
<feature type="binding site" evidence="4">
    <location>
        <position position="177"/>
    </location>
    <ligand>
        <name>S-adenosyl-L-methionine</name>
        <dbReference type="ChEBI" id="CHEBI:59789"/>
    </ligand>
</feature>
<evidence type="ECO:0000313" key="5">
    <source>
        <dbReference type="EMBL" id="CAL7933585.1"/>
    </source>
</evidence>
<dbReference type="PANTHER" id="PTHR21008">
    <property type="entry name" value="S-ADENOSYLMETHIONINE SENSOR UPSTREAM OF MTORC1-RELATED"/>
    <property type="match status" value="1"/>
</dbReference>
<dbReference type="EC" id="2.1.1.-" evidence="4"/>
<keyword evidence="6" id="KW-1185">Reference proteome</keyword>